<sequence length="98" mass="10510">MSTPTSLGSVGRRRTCVVIKLQRSVHLMSANGLLIGIPRQCLNNLLIAWPSCNIGDTPIAPTRLGRQKAGPITGCCLRKTHSDIISSVATINPNTFKT</sequence>
<organism evidence="1 2">
    <name type="scientific">Colletotrichum gloeosporioides</name>
    <name type="common">Anthracnose fungus</name>
    <name type="synonym">Glomerella cingulata</name>
    <dbReference type="NCBI Taxonomy" id="474922"/>
    <lineage>
        <taxon>Eukaryota</taxon>
        <taxon>Fungi</taxon>
        <taxon>Dikarya</taxon>
        <taxon>Ascomycota</taxon>
        <taxon>Pezizomycotina</taxon>
        <taxon>Sordariomycetes</taxon>
        <taxon>Hypocreomycetidae</taxon>
        <taxon>Glomerellales</taxon>
        <taxon>Glomerellaceae</taxon>
        <taxon>Colletotrichum</taxon>
        <taxon>Colletotrichum gloeosporioides species complex</taxon>
    </lineage>
</organism>
<dbReference type="Proteomes" id="UP000613401">
    <property type="component" value="Unassembled WGS sequence"/>
</dbReference>
<evidence type="ECO:0000313" key="1">
    <source>
        <dbReference type="EMBL" id="KAF3812022.1"/>
    </source>
</evidence>
<keyword evidence="2" id="KW-1185">Reference proteome</keyword>
<dbReference type="EMBL" id="WVTB01000003">
    <property type="protein sequence ID" value="KAF3812022.1"/>
    <property type="molecule type" value="Genomic_DNA"/>
</dbReference>
<accession>A0A8H4CYA9</accession>
<reference evidence="1" key="2">
    <citation type="submission" date="2020-03" db="EMBL/GenBank/DDBJ databases">
        <authorList>
            <person name="Fu F.-F."/>
            <person name="Chen J."/>
        </authorList>
    </citation>
    <scope>NUCLEOTIDE SEQUENCE</scope>
    <source>
        <strain evidence="1">Lc1</strain>
    </source>
</reference>
<gene>
    <name evidence="1" type="ORF">GCG54_00015571</name>
</gene>
<comment type="caution">
    <text evidence="1">The sequence shown here is derived from an EMBL/GenBank/DDBJ whole genome shotgun (WGS) entry which is preliminary data.</text>
</comment>
<name>A0A8H4CYA9_COLGL</name>
<proteinExistence type="predicted"/>
<reference evidence="1" key="1">
    <citation type="journal article" date="2020" name="Phytopathology">
        <title>Genome sequence and comparative analysis of Colletotrichum gloeosporioides isolated from Liriodendron leaves.</title>
        <authorList>
            <person name="Fu F.F."/>
            <person name="Hao Z."/>
            <person name="Wang P."/>
            <person name="Lu Y."/>
            <person name="Xue L.J."/>
            <person name="Wei G."/>
            <person name="Tian Y."/>
            <person name="Baishi H."/>
            <person name="Xu H."/>
            <person name="Shi J."/>
            <person name="Cheng T."/>
            <person name="Wang G."/>
            <person name="Yi Y."/>
            <person name="Chen J."/>
        </authorList>
    </citation>
    <scope>NUCLEOTIDE SEQUENCE</scope>
    <source>
        <strain evidence="1">Lc1</strain>
    </source>
</reference>
<dbReference type="GeneID" id="69022674"/>
<dbReference type="RefSeq" id="XP_045271181.1">
    <property type="nucleotide sequence ID" value="XM_045415353.1"/>
</dbReference>
<evidence type="ECO:0000313" key="2">
    <source>
        <dbReference type="Proteomes" id="UP000613401"/>
    </source>
</evidence>
<dbReference type="AlphaFoldDB" id="A0A8H4CYA9"/>
<protein>
    <submittedName>
        <fullName evidence="1">Uncharacterized protein</fullName>
    </submittedName>
</protein>